<feature type="region of interest" description="Disordered" evidence="1">
    <location>
        <begin position="1"/>
        <end position="24"/>
    </location>
</feature>
<protein>
    <submittedName>
        <fullName evidence="2">Uncharacterized protein</fullName>
    </submittedName>
</protein>
<sequence length="39" mass="4453">MSFIKKGHSSAQHSHAMSPGKGQMYSFLPLFSQRDYYTT</sequence>
<organism evidence="2">
    <name type="scientific">Rhizophora mucronata</name>
    <name type="common">Asiatic mangrove</name>
    <dbReference type="NCBI Taxonomy" id="61149"/>
    <lineage>
        <taxon>Eukaryota</taxon>
        <taxon>Viridiplantae</taxon>
        <taxon>Streptophyta</taxon>
        <taxon>Embryophyta</taxon>
        <taxon>Tracheophyta</taxon>
        <taxon>Spermatophyta</taxon>
        <taxon>Magnoliopsida</taxon>
        <taxon>eudicotyledons</taxon>
        <taxon>Gunneridae</taxon>
        <taxon>Pentapetalae</taxon>
        <taxon>rosids</taxon>
        <taxon>fabids</taxon>
        <taxon>Malpighiales</taxon>
        <taxon>Rhizophoraceae</taxon>
        <taxon>Rhizophora</taxon>
    </lineage>
</organism>
<evidence type="ECO:0000313" key="2">
    <source>
        <dbReference type="EMBL" id="MBX60164.1"/>
    </source>
</evidence>
<proteinExistence type="predicted"/>
<accession>A0A2P2PZL0</accession>
<name>A0A2P2PZL0_RHIMU</name>
<dbReference type="AlphaFoldDB" id="A0A2P2PZL0"/>
<dbReference type="EMBL" id="GGEC01079680">
    <property type="protein sequence ID" value="MBX60164.1"/>
    <property type="molecule type" value="Transcribed_RNA"/>
</dbReference>
<reference evidence="2" key="1">
    <citation type="submission" date="2018-02" db="EMBL/GenBank/DDBJ databases">
        <title>Rhizophora mucronata_Transcriptome.</title>
        <authorList>
            <person name="Meera S.P."/>
            <person name="Sreeshan A."/>
            <person name="Augustine A."/>
        </authorList>
    </citation>
    <scope>NUCLEOTIDE SEQUENCE</scope>
    <source>
        <tissue evidence="2">Leaf</tissue>
    </source>
</reference>
<evidence type="ECO:0000256" key="1">
    <source>
        <dbReference type="SAM" id="MobiDB-lite"/>
    </source>
</evidence>